<reference evidence="2" key="1">
    <citation type="submission" date="2021-05" db="EMBL/GenBank/DDBJ databases">
        <title>The genome of the haptophyte Pavlova lutheri (Diacronema luteri, Pavlovales) - a model for lipid biosynthesis in eukaryotic algae.</title>
        <authorList>
            <person name="Hulatt C.J."/>
            <person name="Posewitz M.C."/>
        </authorList>
    </citation>
    <scope>NUCLEOTIDE SEQUENCE</scope>
    <source>
        <strain evidence="2">NIVA-4/92</strain>
    </source>
</reference>
<keyword evidence="3" id="KW-1185">Reference proteome</keyword>
<name>A0A8J5XHI1_DIALT</name>
<dbReference type="Proteomes" id="UP000751190">
    <property type="component" value="Unassembled WGS sequence"/>
</dbReference>
<organism evidence="2 3">
    <name type="scientific">Diacronema lutheri</name>
    <name type="common">Unicellular marine alga</name>
    <name type="synonym">Monochrysis lutheri</name>
    <dbReference type="NCBI Taxonomy" id="2081491"/>
    <lineage>
        <taxon>Eukaryota</taxon>
        <taxon>Haptista</taxon>
        <taxon>Haptophyta</taxon>
        <taxon>Pavlovophyceae</taxon>
        <taxon>Pavlovales</taxon>
        <taxon>Pavlovaceae</taxon>
        <taxon>Diacronema</taxon>
    </lineage>
</organism>
<comment type="caution">
    <text evidence="2">The sequence shown here is derived from an EMBL/GenBank/DDBJ whole genome shotgun (WGS) entry which is preliminary data.</text>
</comment>
<dbReference type="AlphaFoldDB" id="A0A8J5XHI1"/>
<protein>
    <submittedName>
        <fullName evidence="2">Uncharacterized protein</fullName>
    </submittedName>
</protein>
<accession>A0A8J5XHI1</accession>
<evidence type="ECO:0000313" key="2">
    <source>
        <dbReference type="EMBL" id="KAG8464279.1"/>
    </source>
</evidence>
<feature type="compositionally biased region" description="Low complexity" evidence="1">
    <location>
        <begin position="37"/>
        <end position="47"/>
    </location>
</feature>
<proteinExistence type="predicted"/>
<evidence type="ECO:0000256" key="1">
    <source>
        <dbReference type="SAM" id="MobiDB-lite"/>
    </source>
</evidence>
<evidence type="ECO:0000313" key="3">
    <source>
        <dbReference type="Proteomes" id="UP000751190"/>
    </source>
</evidence>
<dbReference type="EMBL" id="JAGTXO010000013">
    <property type="protein sequence ID" value="KAG8464279.1"/>
    <property type="molecule type" value="Genomic_DNA"/>
</dbReference>
<gene>
    <name evidence="2" type="ORF">KFE25_003342</name>
</gene>
<feature type="compositionally biased region" description="Basic and acidic residues" evidence="1">
    <location>
        <begin position="19"/>
        <end position="35"/>
    </location>
</feature>
<sequence length="98" mass="11209">MSPARLGVAVRTDGDVEEEERRLDLHRATAARRDVGASPTSPATPDADPYDDPRLDERTRFVLRSRAREIQDSMSDPRAAELDEESRFLIHRRLAMHR</sequence>
<feature type="region of interest" description="Disordered" evidence="1">
    <location>
        <begin position="1"/>
        <end position="56"/>
    </location>
</feature>